<dbReference type="Proteomes" id="UP000274822">
    <property type="component" value="Unassembled WGS sequence"/>
</dbReference>
<keyword evidence="1" id="KW-0808">Transferase</keyword>
<dbReference type="GO" id="GO:0008080">
    <property type="term" value="F:N-acetyltransferase activity"/>
    <property type="evidence" value="ECO:0007669"/>
    <property type="project" value="UniProtKB-ARBA"/>
</dbReference>
<accession>A0A433QC65</accession>
<evidence type="ECO:0000259" key="3">
    <source>
        <dbReference type="PROSITE" id="PS51186"/>
    </source>
</evidence>
<evidence type="ECO:0000313" key="4">
    <source>
        <dbReference type="EMBL" id="RUS27398.1"/>
    </source>
</evidence>
<organism evidence="4 5">
    <name type="scientific">Jimgerdemannia flammicorona</name>
    <dbReference type="NCBI Taxonomy" id="994334"/>
    <lineage>
        <taxon>Eukaryota</taxon>
        <taxon>Fungi</taxon>
        <taxon>Fungi incertae sedis</taxon>
        <taxon>Mucoromycota</taxon>
        <taxon>Mucoromycotina</taxon>
        <taxon>Endogonomycetes</taxon>
        <taxon>Endogonales</taxon>
        <taxon>Endogonaceae</taxon>
        <taxon>Jimgerdemannia</taxon>
    </lineage>
</organism>
<reference evidence="4 5" key="1">
    <citation type="journal article" date="2018" name="New Phytol.">
        <title>Phylogenomics of Endogonaceae and evolution of mycorrhizas within Mucoromycota.</title>
        <authorList>
            <person name="Chang Y."/>
            <person name="Desiro A."/>
            <person name="Na H."/>
            <person name="Sandor L."/>
            <person name="Lipzen A."/>
            <person name="Clum A."/>
            <person name="Barry K."/>
            <person name="Grigoriev I.V."/>
            <person name="Martin F.M."/>
            <person name="Stajich J.E."/>
            <person name="Smith M.E."/>
            <person name="Bonito G."/>
            <person name="Spatafora J.W."/>
        </authorList>
    </citation>
    <scope>NUCLEOTIDE SEQUENCE [LARGE SCALE GENOMIC DNA]</scope>
    <source>
        <strain evidence="4 5">AD002</strain>
    </source>
</reference>
<gene>
    <name evidence="4" type="ORF">BC938DRAFT_483309</name>
</gene>
<dbReference type="PROSITE" id="PS51186">
    <property type="entry name" value="GNAT"/>
    <property type="match status" value="1"/>
</dbReference>
<keyword evidence="5" id="KW-1185">Reference proteome</keyword>
<keyword evidence="2" id="KW-0012">Acyltransferase</keyword>
<name>A0A433QC65_9FUNG</name>
<dbReference type="SUPFAM" id="SSF55729">
    <property type="entry name" value="Acyl-CoA N-acyltransferases (Nat)"/>
    <property type="match status" value="1"/>
</dbReference>
<dbReference type="PANTHER" id="PTHR10908">
    <property type="entry name" value="SEROTONIN N-ACETYLTRANSFERASE"/>
    <property type="match status" value="1"/>
</dbReference>
<evidence type="ECO:0000256" key="1">
    <source>
        <dbReference type="ARBA" id="ARBA00022679"/>
    </source>
</evidence>
<dbReference type="Pfam" id="PF13673">
    <property type="entry name" value="Acetyltransf_10"/>
    <property type="match status" value="1"/>
</dbReference>
<protein>
    <recommendedName>
        <fullName evidence="3">N-acetyltransferase domain-containing protein</fullName>
    </recommendedName>
</protein>
<sequence length="120" mass="13592">MEDDDNDCTSTMYRILTVERLVVFIAATLSASPESTRSHDPAGRTVLVRSVVVDPGFRRRGITSRCLQAYVGEFRKHNRVMVFSRKELVPFYEKSGFVMKGKSLDVDGTTDELLEMVLEL</sequence>
<dbReference type="AlphaFoldDB" id="A0A433QC65"/>
<dbReference type="InterPro" id="IPR000182">
    <property type="entry name" value="GNAT_dom"/>
</dbReference>
<dbReference type="PANTHER" id="PTHR10908:SF0">
    <property type="entry name" value="SEROTONIN N-ACETYLTRANSFERASE"/>
    <property type="match status" value="1"/>
</dbReference>
<dbReference type="Gene3D" id="3.40.630.30">
    <property type="match status" value="1"/>
</dbReference>
<dbReference type="EMBL" id="RBNJ01008491">
    <property type="protein sequence ID" value="RUS27398.1"/>
    <property type="molecule type" value="Genomic_DNA"/>
</dbReference>
<feature type="domain" description="N-acetyltransferase" evidence="3">
    <location>
        <begin position="1"/>
        <end position="120"/>
    </location>
</feature>
<dbReference type="InterPro" id="IPR016181">
    <property type="entry name" value="Acyl_CoA_acyltransferase"/>
</dbReference>
<evidence type="ECO:0000313" key="5">
    <source>
        <dbReference type="Proteomes" id="UP000274822"/>
    </source>
</evidence>
<evidence type="ECO:0000256" key="2">
    <source>
        <dbReference type="ARBA" id="ARBA00023315"/>
    </source>
</evidence>
<dbReference type="InterPro" id="IPR051635">
    <property type="entry name" value="SNAT-like"/>
</dbReference>
<comment type="caution">
    <text evidence="4">The sequence shown here is derived from an EMBL/GenBank/DDBJ whole genome shotgun (WGS) entry which is preliminary data.</text>
</comment>
<proteinExistence type="predicted"/>
<dbReference type="CDD" id="cd04301">
    <property type="entry name" value="NAT_SF"/>
    <property type="match status" value="1"/>
</dbReference>